<organism evidence="1">
    <name type="scientific">Anguilla anguilla</name>
    <name type="common">European freshwater eel</name>
    <name type="synonym">Muraena anguilla</name>
    <dbReference type="NCBI Taxonomy" id="7936"/>
    <lineage>
        <taxon>Eukaryota</taxon>
        <taxon>Metazoa</taxon>
        <taxon>Chordata</taxon>
        <taxon>Craniata</taxon>
        <taxon>Vertebrata</taxon>
        <taxon>Euteleostomi</taxon>
        <taxon>Actinopterygii</taxon>
        <taxon>Neopterygii</taxon>
        <taxon>Teleostei</taxon>
        <taxon>Anguilliformes</taxon>
        <taxon>Anguillidae</taxon>
        <taxon>Anguilla</taxon>
    </lineage>
</organism>
<dbReference type="EMBL" id="GBXM01020192">
    <property type="protein sequence ID" value="JAH88385.1"/>
    <property type="molecule type" value="Transcribed_RNA"/>
</dbReference>
<reference evidence="1" key="1">
    <citation type="submission" date="2014-11" db="EMBL/GenBank/DDBJ databases">
        <authorList>
            <person name="Amaro Gonzalez C."/>
        </authorList>
    </citation>
    <scope>NUCLEOTIDE SEQUENCE</scope>
</reference>
<accession>A0A0E9WFP6</accession>
<protein>
    <submittedName>
        <fullName evidence="1">Uncharacterized protein</fullName>
    </submittedName>
</protein>
<evidence type="ECO:0000313" key="1">
    <source>
        <dbReference type="EMBL" id="JAH88385.1"/>
    </source>
</evidence>
<sequence length="30" mass="3484">MLRLIIYNYLSPCEPVCEAVVQQNRSELDS</sequence>
<name>A0A0E9WFP6_ANGAN</name>
<proteinExistence type="predicted"/>
<reference evidence="1" key="2">
    <citation type="journal article" date="2015" name="Fish Shellfish Immunol.">
        <title>Early steps in the European eel (Anguilla anguilla)-Vibrio vulnificus interaction in the gills: Role of the RtxA13 toxin.</title>
        <authorList>
            <person name="Callol A."/>
            <person name="Pajuelo D."/>
            <person name="Ebbesson L."/>
            <person name="Teles M."/>
            <person name="MacKenzie S."/>
            <person name="Amaro C."/>
        </authorList>
    </citation>
    <scope>NUCLEOTIDE SEQUENCE</scope>
</reference>
<dbReference type="AlphaFoldDB" id="A0A0E9WFP6"/>